<dbReference type="InterPro" id="IPR012944">
    <property type="entry name" value="SusD_RagB_dom"/>
</dbReference>
<evidence type="ECO:0000256" key="1">
    <source>
        <dbReference type="ARBA" id="ARBA00004442"/>
    </source>
</evidence>
<name>A0A1I0F257_9BACT</name>
<evidence type="ECO:0000259" key="7">
    <source>
        <dbReference type="Pfam" id="PF14322"/>
    </source>
</evidence>
<dbReference type="GO" id="GO:0009279">
    <property type="term" value="C:cell outer membrane"/>
    <property type="evidence" value="ECO:0007669"/>
    <property type="project" value="UniProtKB-SubCell"/>
</dbReference>
<dbReference type="Pfam" id="PF07980">
    <property type="entry name" value="SusD_RagB"/>
    <property type="match status" value="1"/>
</dbReference>
<dbReference type="AlphaFoldDB" id="A0A1I0F257"/>
<comment type="subcellular location">
    <subcellularLocation>
        <location evidence="1">Cell outer membrane</location>
    </subcellularLocation>
</comment>
<protein>
    <submittedName>
        <fullName evidence="8">Starch-binding associating with outer membrane</fullName>
    </submittedName>
</protein>
<evidence type="ECO:0000259" key="6">
    <source>
        <dbReference type="Pfam" id="PF07980"/>
    </source>
</evidence>
<evidence type="ECO:0000313" key="8">
    <source>
        <dbReference type="EMBL" id="SET52090.1"/>
    </source>
</evidence>
<dbReference type="EMBL" id="FOHT01000015">
    <property type="protein sequence ID" value="SET52090.1"/>
    <property type="molecule type" value="Genomic_DNA"/>
</dbReference>
<keyword evidence="3" id="KW-0732">Signal</keyword>
<comment type="similarity">
    <text evidence="2">Belongs to the SusD family.</text>
</comment>
<dbReference type="Proteomes" id="UP000181981">
    <property type="component" value="Unassembled WGS sequence"/>
</dbReference>
<evidence type="ECO:0000256" key="2">
    <source>
        <dbReference type="ARBA" id="ARBA00006275"/>
    </source>
</evidence>
<reference evidence="8 9" key="1">
    <citation type="submission" date="2016-10" db="EMBL/GenBank/DDBJ databases">
        <authorList>
            <person name="de Groot N.N."/>
        </authorList>
    </citation>
    <scope>NUCLEOTIDE SEQUENCE [LARGE SCALE GENOMIC DNA]</scope>
    <source>
        <strain evidence="8 9">DSM 25947</strain>
    </source>
</reference>
<evidence type="ECO:0000313" key="9">
    <source>
        <dbReference type="Proteomes" id="UP000181981"/>
    </source>
</evidence>
<dbReference type="SUPFAM" id="SSF48452">
    <property type="entry name" value="TPR-like"/>
    <property type="match status" value="1"/>
</dbReference>
<proteinExistence type="inferred from homology"/>
<gene>
    <name evidence="8" type="ORF">SAMN05444285_11547</name>
</gene>
<accession>A0A1I0F257</accession>
<sequence length="581" mass="67403">MKRAYKIITSKSVIKTSEFHTIPFKINNFNSMKKIYKYIISLSLLAGLFSCSNDFLEIDHYDILEPSAMFSSEETILQGLNGVYDMFYPEWRDATDVQKSWNIKPQLAFSNYPALDCQASGWDNEFTRHEWRADKDMFYEGWKQAYKAIDRANRFLSNLETTDPSVFEDGQNTKSIIEAECKAIRAFFYSWLAQNFGRIPMLVPGETYSTSPSKPRAESTEGTWALIIEDFDFAAKTLDWQPWNDQYGRITRGMAKAYLAQAYMYVDRFDDAKTELKDIIDSDVYALNPSFGQIHMEDNFWDSESVWEVSYPHFGNLNWGADGQTDALWWPTYLTASPEYGGWGSLYVSHEFCKSFEDGDKRLKYSVVQKGEIHPFTGQTIGASAGFEGDFVSSERMPNNFSIKLWKRKPGSDGIVMNPISAKWMRYSAVLLNYAECCFETGEASTGWSYINQIRNRAWGNLEVELSQGDYPIEYNTDVVDVPEAESYYQSYKTQKGYTSDVWKVAITIERRHEFLAEYSFWYDLCRTNMAEEFLNNEYPKNEGYTQRSFDFNPNRMLYPIPTDEIIKNDEISQEDQNPGY</sequence>
<keyword evidence="4" id="KW-0472">Membrane</keyword>
<evidence type="ECO:0000256" key="5">
    <source>
        <dbReference type="ARBA" id="ARBA00023237"/>
    </source>
</evidence>
<feature type="domain" description="SusD-like N-terminal" evidence="7">
    <location>
        <begin position="54"/>
        <end position="263"/>
    </location>
</feature>
<dbReference type="InterPro" id="IPR011990">
    <property type="entry name" value="TPR-like_helical_dom_sf"/>
</dbReference>
<evidence type="ECO:0000256" key="4">
    <source>
        <dbReference type="ARBA" id="ARBA00023136"/>
    </source>
</evidence>
<dbReference type="Pfam" id="PF14322">
    <property type="entry name" value="SusD-like_3"/>
    <property type="match status" value="1"/>
</dbReference>
<keyword evidence="5" id="KW-0998">Cell outer membrane</keyword>
<dbReference type="Gene3D" id="1.25.40.390">
    <property type="match status" value="1"/>
</dbReference>
<organism evidence="8 9">
    <name type="scientific">Draconibacterium orientale</name>
    <dbReference type="NCBI Taxonomy" id="1168034"/>
    <lineage>
        <taxon>Bacteria</taxon>
        <taxon>Pseudomonadati</taxon>
        <taxon>Bacteroidota</taxon>
        <taxon>Bacteroidia</taxon>
        <taxon>Marinilabiliales</taxon>
        <taxon>Prolixibacteraceae</taxon>
        <taxon>Draconibacterium</taxon>
    </lineage>
</organism>
<dbReference type="InterPro" id="IPR033985">
    <property type="entry name" value="SusD-like_N"/>
</dbReference>
<evidence type="ECO:0000256" key="3">
    <source>
        <dbReference type="ARBA" id="ARBA00022729"/>
    </source>
</evidence>
<feature type="domain" description="RagB/SusD" evidence="6">
    <location>
        <begin position="304"/>
        <end position="581"/>
    </location>
</feature>